<proteinExistence type="inferred from homology"/>
<evidence type="ECO:0000256" key="3">
    <source>
        <dbReference type="ARBA" id="ARBA00023145"/>
    </source>
</evidence>
<reference evidence="5 6" key="1">
    <citation type="submission" date="2021-03" db="EMBL/GenBank/DDBJ databases">
        <title>Genomic Encyclopedia of Type Strains, Phase IV (KMG-IV): sequencing the most valuable type-strain genomes for metagenomic binning, comparative biology and taxonomic classification.</title>
        <authorList>
            <person name="Goeker M."/>
        </authorList>
    </citation>
    <scope>NUCLEOTIDE SEQUENCE [LARGE SCALE GENOMIC DNA]</scope>
    <source>
        <strain evidence="5 6">DSM 25790</strain>
    </source>
</reference>
<evidence type="ECO:0000256" key="4">
    <source>
        <dbReference type="HAMAP-Rule" id="MF_00626"/>
    </source>
</evidence>
<comment type="similarity">
    <text evidence="4">Belongs to the peptidase A25 family.</text>
</comment>
<dbReference type="NCBIfam" id="TIGR01441">
    <property type="entry name" value="GPR"/>
    <property type="match status" value="1"/>
</dbReference>
<dbReference type="InterPro" id="IPR005080">
    <property type="entry name" value="Peptidase_A25"/>
</dbReference>
<dbReference type="RefSeq" id="WP_029266825.1">
    <property type="nucleotide sequence ID" value="NZ_JAGIKX010000002.1"/>
</dbReference>
<keyword evidence="6" id="KW-1185">Reference proteome</keyword>
<dbReference type="EMBL" id="JAGIKX010000002">
    <property type="protein sequence ID" value="MBP2256562.1"/>
    <property type="molecule type" value="Genomic_DNA"/>
</dbReference>
<accession>A0ABS4S4Y9</accession>
<organism evidence="5 6">
    <name type="scientific">Virgibacillus alimentarius</name>
    <dbReference type="NCBI Taxonomy" id="698769"/>
    <lineage>
        <taxon>Bacteria</taxon>
        <taxon>Bacillati</taxon>
        <taxon>Bacillota</taxon>
        <taxon>Bacilli</taxon>
        <taxon>Bacillales</taxon>
        <taxon>Bacillaceae</taxon>
        <taxon>Virgibacillus</taxon>
    </lineage>
</organism>
<comment type="function">
    <text evidence="4">Initiates the rapid degradation of small, acid-soluble proteins during spore germination.</text>
</comment>
<comment type="caution">
    <text evidence="5">The sequence shown here is derived from an EMBL/GenBank/DDBJ whole genome shotgun (WGS) entry which is preliminary data.</text>
</comment>
<feature type="chain" id="PRO_5044927660" description="Germination protease" evidence="4">
    <location>
        <begin position="15"/>
        <end position="366"/>
    </location>
</feature>
<comment type="catalytic activity">
    <reaction evidence="4">
        <text>Endopeptidase action with P4 Glu or Asp, P1 preferably Glu &gt; Asp, P1' hydrophobic and P2' Ala.</text>
        <dbReference type="EC" id="3.4.24.78"/>
    </reaction>
</comment>
<keyword evidence="2 4" id="KW-0378">Hydrolase</keyword>
<feature type="propeptide" id="PRO_5044927659" evidence="4">
    <location>
        <begin position="1"/>
        <end position="14"/>
    </location>
</feature>
<evidence type="ECO:0000256" key="2">
    <source>
        <dbReference type="ARBA" id="ARBA00022801"/>
    </source>
</evidence>
<comment type="PTM">
    <text evidence="4">Autoproteolytically processed. The inactive tetrameric zymogen termed p46 autoprocesses to a smaller form termed p41, which is active only during spore germination.</text>
</comment>
<gene>
    <name evidence="4" type="primary">gpr</name>
    <name evidence="5" type="ORF">J2Z81_000495</name>
</gene>
<dbReference type="GO" id="GO:0008233">
    <property type="term" value="F:peptidase activity"/>
    <property type="evidence" value="ECO:0007669"/>
    <property type="project" value="UniProtKB-KW"/>
</dbReference>
<dbReference type="InterPro" id="IPR023430">
    <property type="entry name" value="Pept_HybD-like_dom_sf"/>
</dbReference>
<comment type="subunit">
    <text evidence="4">Homotetramer.</text>
</comment>
<dbReference type="Gene3D" id="3.40.50.1450">
    <property type="entry name" value="HybD-like"/>
    <property type="match status" value="1"/>
</dbReference>
<keyword evidence="3 4" id="KW-0865">Zymogen</keyword>
<keyword evidence="1 4" id="KW-0645">Protease</keyword>
<dbReference type="Pfam" id="PF03418">
    <property type="entry name" value="Peptidase_A25"/>
    <property type="match status" value="1"/>
</dbReference>
<evidence type="ECO:0000256" key="1">
    <source>
        <dbReference type="ARBA" id="ARBA00022670"/>
    </source>
</evidence>
<protein>
    <recommendedName>
        <fullName evidence="4">Germination protease</fullName>
        <ecNumber evidence="4">3.4.24.78</ecNumber>
    </recommendedName>
    <alternativeName>
        <fullName evidence="4">GPR endopeptidase</fullName>
    </alternativeName>
    <alternativeName>
        <fullName evidence="4">Germination proteinase</fullName>
    </alternativeName>
    <alternativeName>
        <fullName evidence="4">Spore protease</fullName>
    </alternativeName>
</protein>
<sequence length="366" mass="40101">MKKREHMHKQVRTDLAVEAKNMYVENEHTDNKQIQGVTVKEQVKENINISYVEINEKGAKLLEKKPGSYVTIYADGVKKQDTKLQEKAAKVLAGELEQLLKKNNISSGSTGLIVGLGNWNVTPDALGPMTIEKILVTSHLFKLEHETVAEGYRSVSAVTPGVMGVTGIETSDIIFGIVEKVKPDFVIAVDALASRSIERINETIQLSDSGIHPGSGVGNKRKELSQDTLGIPVIAIGVPTVVDAVTITSDTIDFLLKHFGREWNERDQPSKALAPASLSFGHKKLKEEDLPDEEQRKAFLGIVGGLSEEEKRSLITEVLSPIGYNMMVTPKEVDGFMVDMANVVANGINAALHEKVDVDNFASYTR</sequence>
<dbReference type="EC" id="3.4.24.78" evidence="4"/>
<dbReference type="GO" id="GO:0006508">
    <property type="term" value="P:proteolysis"/>
    <property type="evidence" value="ECO:0007669"/>
    <property type="project" value="UniProtKB-KW"/>
</dbReference>
<dbReference type="SUPFAM" id="SSF53163">
    <property type="entry name" value="HybD-like"/>
    <property type="match status" value="1"/>
</dbReference>
<dbReference type="HAMAP" id="MF_00626">
    <property type="entry name" value="Germination_prot"/>
    <property type="match status" value="1"/>
</dbReference>
<name>A0ABS4S4Y9_9BACI</name>
<evidence type="ECO:0000313" key="6">
    <source>
        <dbReference type="Proteomes" id="UP001519294"/>
    </source>
</evidence>
<dbReference type="Proteomes" id="UP001519294">
    <property type="component" value="Unassembled WGS sequence"/>
</dbReference>
<evidence type="ECO:0000313" key="5">
    <source>
        <dbReference type="EMBL" id="MBP2256562.1"/>
    </source>
</evidence>
<dbReference type="PIRSF" id="PIRSF019549">
    <property type="entry name" value="Peptidase_A25"/>
    <property type="match status" value="1"/>
</dbReference>